<accession>A0A834ZHY3</accession>
<evidence type="ECO:0000256" key="4">
    <source>
        <dbReference type="ARBA" id="ARBA00022701"/>
    </source>
</evidence>
<reference evidence="8 9" key="1">
    <citation type="submission" date="2020-04" db="EMBL/GenBank/DDBJ databases">
        <title>Plant Genome Project.</title>
        <authorList>
            <person name="Zhang R.-G."/>
        </authorList>
    </citation>
    <scope>NUCLEOTIDE SEQUENCE [LARGE SCALE GENOMIC DNA]</scope>
    <source>
        <strain evidence="8">YNK0</strain>
        <tissue evidence="8">Leaf</tissue>
    </source>
</reference>
<name>A0A834ZHY3_TETSI</name>
<evidence type="ECO:0000259" key="7">
    <source>
        <dbReference type="Pfam" id="PF06886"/>
    </source>
</evidence>
<comment type="subcellular location">
    <subcellularLocation>
        <location evidence="1">Cytoplasm</location>
        <location evidence="1">Cytoskeleton</location>
    </subcellularLocation>
</comment>
<dbReference type="GO" id="GO:0005874">
    <property type="term" value="C:microtubule"/>
    <property type="evidence" value="ECO:0007669"/>
    <property type="project" value="UniProtKB-KW"/>
</dbReference>
<dbReference type="InterPro" id="IPR044833">
    <property type="entry name" value="WDL5/6"/>
</dbReference>
<feature type="compositionally biased region" description="Low complexity" evidence="6">
    <location>
        <begin position="253"/>
        <end position="264"/>
    </location>
</feature>
<dbReference type="OrthoDB" id="1939285at2759"/>
<feature type="region of interest" description="Disordered" evidence="6">
    <location>
        <begin position="144"/>
        <end position="178"/>
    </location>
</feature>
<evidence type="ECO:0000256" key="6">
    <source>
        <dbReference type="SAM" id="MobiDB-lite"/>
    </source>
</evidence>
<evidence type="ECO:0000256" key="1">
    <source>
        <dbReference type="ARBA" id="ARBA00004245"/>
    </source>
</evidence>
<keyword evidence="4" id="KW-0493">Microtubule</keyword>
<comment type="caution">
    <text evidence="8">The sequence shown here is derived from an EMBL/GenBank/DDBJ whole genome shotgun (WGS) entry which is preliminary data.</text>
</comment>
<dbReference type="Proteomes" id="UP000655225">
    <property type="component" value="Unassembled WGS sequence"/>
</dbReference>
<evidence type="ECO:0000256" key="3">
    <source>
        <dbReference type="ARBA" id="ARBA00022490"/>
    </source>
</evidence>
<evidence type="ECO:0000313" key="9">
    <source>
        <dbReference type="Proteomes" id="UP000655225"/>
    </source>
</evidence>
<feature type="domain" description="TPX2 C-terminal" evidence="7">
    <location>
        <begin position="317"/>
        <end position="386"/>
    </location>
</feature>
<comment type="similarity">
    <text evidence="2">Belongs to the TPX2 family.</text>
</comment>
<organism evidence="8 9">
    <name type="scientific">Tetracentron sinense</name>
    <name type="common">Spur-leaf</name>
    <dbReference type="NCBI Taxonomy" id="13715"/>
    <lineage>
        <taxon>Eukaryota</taxon>
        <taxon>Viridiplantae</taxon>
        <taxon>Streptophyta</taxon>
        <taxon>Embryophyta</taxon>
        <taxon>Tracheophyta</taxon>
        <taxon>Spermatophyta</taxon>
        <taxon>Magnoliopsida</taxon>
        <taxon>Trochodendrales</taxon>
        <taxon>Trochodendraceae</taxon>
        <taxon>Tetracentron</taxon>
    </lineage>
</organism>
<feature type="compositionally biased region" description="Basic and acidic residues" evidence="6">
    <location>
        <begin position="146"/>
        <end position="157"/>
    </location>
</feature>
<dbReference type="GO" id="GO:0008017">
    <property type="term" value="F:microtubule binding"/>
    <property type="evidence" value="ECO:0007669"/>
    <property type="project" value="InterPro"/>
</dbReference>
<protein>
    <recommendedName>
        <fullName evidence="7">TPX2 C-terminal domain-containing protein</fullName>
    </recommendedName>
</protein>
<evidence type="ECO:0000256" key="5">
    <source>
        <dbReference type="ARBA" id="ARBA00023212"/>
    </source>
</evidence>
<dbReference type="PANTHER" id="PTHR31358">
    <property type="entry name" value="PROTEIN WVD2-LIKE 4"/>
    <property type="match status" value="1"/>
</dbReference>
<keyword evidence="9" id="KW-1185">Reference proteome</keyword>
<evidence type="ECO:0000313" key="8">
    <source>
        <dbReference type="EMBL" id="KAF8406932.1"/>
    </source>
</evidence>
<feature type="region of interest" description="Disordered" evidence="6">
    <location>
        <begin position="248"/>
        <end position="309"/>
    </location>
</feature>
<dbReference type="OMA" id="QNPAKGH"/>
<evidence type="ECO:0000256" key="2">
    <source>
        <dbReference type="ARBA" id="ARBA00005885"/>
    </source>
</evidence>
<gene>
    <name evidence="8" type="ORF">HHK36_006053</name>
</gene>
<dbReference type="PANTHER" id="PTHR31358:SF29">
    <property type="entry name" value="PROTEIN WVD2-LIKE 5-RELATED"/>
    <property type="match status" value="1"/>
</dbReference>
<sequence>MDRTPRFLEASSPSSPLALALAQEQISDPSNLFGLSSRFHSIDPKESFNGVLMLECFCLDNLVTASGVETSHQNGVHEQLPTSDEEDVIVAKVNGILNGTVETVGTNGSHEIGAQLEENGTVNSLTGDVRVGFIVHEESNGLTISKELRAEDTDHTNHSKPQKGQGKNKNEKASSPKHVVTTWVKKNKDEKNVEVTSTVPNGSVTSTSRSRKPFAIATNGRSFNDSQVSEINARVDLSQTTNSMSALTVGRHSQQSGKSCSASSPKNLTHSEGLKEQTKHLKPLKQGSYTKVEENMGNPTAGGTKPRKLGSLPSYNFSFKCDERAEKRKEFYSKLEEKIHAKEMEKTTFQEKSKETQEAEIKMLRKSLTFKATPMPTFYQEPAPPKVELKKVSIVFIPSR</sequence>
<dbReference type="EMBL" id="JABCRI010000004">
    <property type="protein sequence ID" value="KAF8406932.1"/>
    <property type="molecule type" value="Genomic_DNA"/>
</dbReference>
<keyword evidence="5" id="KW-0206">Cytoskeleton</keyword>
<dbReference type="AlphaFoldDB" id="A0A834ZHY3"/>
<dbReference type="Pfam" id="PF06886">
    <property type="entry name" value="TPX2"/>
    <property type="match status" value="1"/>
</dbReference>
<keyword evidence="3" id="KW-0963">Cytoplasm</keyword>
<proteinExistence type="inferred from homology"/>
<dbReference type="InterPro" id="IPR027329">
    <property type="entry name" value="TPX2_C"/>
</dbReference>